<proteinExistence type="predicted"/>
<feature type="compositionally biased region" description="Polar residues" evidence="1">
    <location>
        <begin position="817"/>
        <end position="826"/>
    </location>
</feature>
<evidence type="ECO:0000256" key="2">
    <source>
        <dbReference type="SAM" id="Phobius"/>
    </source>
</evidence>
<dbReference type="SUPFAM" id="SSF49313">
    <property type="entry name" value="Cadherin-like"/>
    <property type="match status" value="3"/>
</dbReference>
<dbReference type="InterPro" id="IPR006644">
    <property type="entry name" value="Cadg"/>
</dbReference>
<dbReference type="InterPro" id="IPR015919">
    <property type="entry name" value="Cadherin-like_sf"/>
</dbReference>
<feature type="chain" id="PRO_5046265108" description="Dystroglycan-type cadherin-like domain-containing protein" evidence="3">
    <location>
        <begin position="18"/>
        <end position="944"/>
    </location>
</feature>
<protein>
    <recommendedName>
        <fullName evidence="4">Dystroglycan-type cadherin-like domain-containing protein</fullName>
    </recommendedName>
</protein>
<dbReference type="Gene3D" id="2.60.40.10">
    <property type="entry name" value="Immunoglobulins"/>
    <property type="match status" value="3"/>
</dbReference>
<feature type="region of interest" description="Disordered" evidence="1">
    <location>
        <begin position="813"/>
        <end position="848"/>
    </location>
</feature>
<evidence type="ECO:0000313" key="5">
    <source>
        <dbReference type="EMBL" id="KAL0953704.1"/>
    </source>
</evidence>
<gene>
    <name evidence="5" type="ORF">HGRIS_004897</name>
</gene>
<feature type="region of interest" description="Disordered" evidence="1">
    <location>
        <begin position="661"/>
        <end position="781"/>
    </location>
</feature>
<keyword evidence="2" id="KW-0472">Membrane</keyword>
<feature type="compositionally biased region" description="Basic and acidic residues" evidence="1">
    <location>
        <begin position="669"/>
        <end position="685"/>
    </location>
</feature>
<feature type="domain" description="Dystroglycan-type cadherin-like" evidence="4">
    <location>
        <begin position="148"/>
        <end position="245"/>
    </location>
</feature>
<comment type="caution">
    <text evidence="5">The sequence shown here is derived from an EMBL/GenBank/DDBJ whole genome shotgun (WGS) entry which is preliminary data.</text>
</comment>
<name>A0ABR3JDB8_9AGAR</name>
<dbReference type="Proteomes" id="UP001556367">
    <property type="component" value="Unassembled WGS sequence"/>
</dbReference>
<keyword evidence="2" id="KW-0812">Transmembrane</keyword>
<feature type="signal peptide" evidence="3">
    <location>
        <begin position="1"/>
        <end position="17"/>
    </location>
</feature>
<feature type="transmembrane region" description="Helical" evidence="2">
    <location>
        <begin position="472"/>
        <end position="496"/>
    </location>
</feature>
<evidence type="ECO:0000259" key="4">
    <source>
        <dbReference type="SMART" id="SM00736"/>
    </source>
</evidence>
<organism evidence="5 6">
    <name type="scientific">Hohenbuehelia grisea</name>
    <dbReference type="NCBI Taxonomy" id="104357"/>
    <lineage>
        <taxon>Eukaryota</taxon>
        <taxon>Fungi</taxon>
        <taxon>Dikarya</taxon>
        <taxon>Basidiomycota</taxon>
        <taxon>Agaricomycotina</taxon>
        <taxon>Agaricomycetes</taxon>
        <taxon>Agaricomycetidae</taxon>
        <taxon>Agaricales</taxon>
        <taxon>Pleurotineae</taxon>
        <taxon>Pleurotaceae</taxon>
        <taxon>Hohenbuehelia</taxon>
    </lineage>
</organism>
<dbReference type="InterPro" id="IPR013783">
    <property type="entry name" value="Ig-like_fold"/>
</dbReference>
<feature type="domain" description="Dystroglycan-type cadherin-like" evidence="4">
    <location>
        <begin position="20"/>
        <end position="116"/>
    </location>
</feature>
<feature type="compositionally biased region" description="Polar residues" evidence="1">
    <location>
        <begin position="720"/>
        <end position="730"/>
    </location>
</feature>
<evidence type="ECO:0000313" key="6">
    <source>
        <dbReference type="Proteomes" id="UP001556367"/>
    </source>
</evidence>
<reference evidence="6" key="1">
    <citation type="submission" date="2024-06" db="EMBL/GenBank/DDBJ databases">
        <title>Multi-omics analyses provide insights into the biosynthesis of the anticancer antibiotic pleurotin in Hohenbuehelia grisea.</title>
        <authorList>
            <person name="Weaver J.A."/>
            <person name="Alberti F."/>
        </authorList>
    </citation>
    <scope>NUCLEOTIDE SEQUENCE [LARGE SCALE GENOMIC DNA]</scope>
    <source>
        <strain evidence="6">T-177</strain>
    </source>
</reference>
<evidence type="ECO:0000256" key="3">
    <source>
        <dbReference type="SAM" id="SignalP"/>
    </source>
</evidence>
<dbReference type="Pfam" id="PF05345">
    <property type="entry name" value="He_PIG"/>
    <property type="match status" value="1"/>
</dbReference>
<keyword evidence="3" id="KW-0732">Signal</keyword>
<sequence length="944" mass="100519">MFLSLLSLLAIALPAYSSIVISNPLDSQLPFIARIGQPYSWAFSPDTFSSSTANKLQYSVASNPDWLSFDSASRTFSGTPSAKDEGNPEVSVIAKDGSSSALSRVTLCVTPYPPPTLNLAIADQFHAANPSLSSVFLLSANSAIKSSNPALRIPPKWSFSIGFEGKTFTAPNSLFYEVLQANGSELPSWIDYNHKTLTLNGVTPNADSLASPQILSLALHASDQEGYTAAIEPFDVVLASHELWSVTDSLPTINVTASTPFSVSLTSPADFTGVFIDKEPLHPTNISTFVIDTSQYSSWLTFEGATRVLSGNPPADLQSQGGPTLPVLIQTTFNQSIRTNVSLAVVPSYFSTESLPGIQAADDGALEFNLVPFFANSTSGEVDLSASFEPAGASSFLSFDSEKGLLKGNLPADFMETRNQTEVTFTAYSRVTHSTSHASLAVTIPPSMYQGSGSRKNSGHRSQLSLDARKRLTLGLGIAFGLIGGIGLVGATLALVRHCARVDDTAVGGEAGRNVWSEKDRKWYGIDVENQRGNQDEQRQGSAGSPQDGPVSGLEAFFGLPAGGHGGPNYGDLGTRRPPPPLRSPSVTGSNVMSKREFMTKIKDTVRQVSDQYRRIKLGPQNNRIVIGRPVPIPSVHQTQSVSSNPFNASVAGAYQASSIGGASLESGDPDRSIPHRRADFEPRRSPASVHFADDRQGASPSDSTGSLGSDADAAEAVVQTASRATSIKSGRSGHAETRPRLVPFTSSSRVPVPQYPPAVLQPGNEEGRRSARSSKRISSHSALVVDGVDTTPSSDDLDVSIQYVRTLGEAVDADPSTPTMSTNVRSSFSSLESSHHGHGSRPPSGSMQRMLVRTGQKFHFRVPVLMEASPSAYTRPRALKARLLSGGPLPKFIRAELNGKQQGSVEFYGTPKAADIGDLQIGVFKDEECVARVLLEVVAHQRG</sequence>
<keyword evidence="6" id="KW-1185">Reference proteome</keyword>
<dbReference type="EMBL" id="JASNQZ010000008">
    <property type="protein sequence ID" value="KAL0953704.1"/>
    <property type="molecule type" value="Genomic_DNA"/>
</dbReference>
<feature type="region of interest" description="Disordered" evidence="1">
    <location>
        <begin position="529"/>
        <end position="592"/>
    </location>
</feature>
<evidence type="ECO:0000256" key="1">
    <source>
        <dbReference type="SAM" id="MobiDB-lite"/>
    </source>
</evidence>
<keyword evidence="2" id="KW-1133">Transmembrane helix</keyword>
<accession>A0ABR3JDB8</accession>
<dbReference type="SMART" id="SM00736">
    <property type="entry name" value="CADG"/>
    <property type="match status" value="2"/>
</dbReference>
<feature type="compositionally biased region" description="Polar residues" evidence="1">
    <location>
        <begin position="699"/>
        <end position="708"/>
    </location>
</feature>